<evidence type="ECO:0000256" key="1">
    <source>
        <dbReference type="SAM" id="MobiDB-lite"/>
    </source>
</evidence>
<dbReference type="AlphaFoldDB" id="A0A6J4SNF4"/>
<accession>A0A6J4SNF4</accession>
<feature type="region of interest" description="Disordered" evidence="1">
    <location>
        <begin position="1"/>
        <end position="27"/>
    </location>
</feature>
<feature type="non-terminal residue" evidence="2">
    <location>
        <position position="1"/>
    </location>
</feature>
<reference evidence="2" key="1">
    <citation type="submission" date="2020-02" db="EMBL/GenBank/DDBJ databases">
        <authorList>
            <person name="Meier V. D."/>
        </authorList>
    </citation>
    <scope>NUCLEOTIDE SEQUENCE</scope>
    <source>
        <strain evidence="2">AVDCRST_MAG39</strain>
    </source>
</reference>
<name>A0A6J4SNF4_9SPHN</name>
<evidence type="ECO:0000313" key="2">
    <source>
        <dbReference type="EMBL" id="CAA9499202.1"/>
    </source>
</evidence>
<protein>
    <submittedName>
        <fullName evidence="2">Copper resistance protein B</fullName>
    </submittedName>
</protein>
<feature type="non-terminal residue" evidence="2">
    <location>
        <position position="41"/>
    </location>
</feature>
<sequence length="41" mass="4265">CCRPTSASSSSAASATPPTTRARRARTWKAGVSSWACRHGS</sequence>
<organism evidence="2">
    <name type="scientific">uncultured Sphingomonadaceae bacterium</name>
    <dbReference type="NCBI Taxonomy" id="169976"/>
    <lineage>
        <taxon>Bacteria</taxon>
        <taxon>Pseudomonadati</taxon>
        <taxon>Pseudomonadota</taxon>
        <taxon>Alphaproteobacteria</taxon>
        <taxon>Sphingomonadales</taxon>
        <taxon>Sphingomonadaceae</taxon>
        <taxon>environmental samples</taxon>
    </lineage>
</organism>
<dbReference type="EMBL" id="CADCVW010000048">
    <property type="protein sequence ID" value="CAA9499202.1"/>
    <property type="molecule type" value="Genomic_DNA"/>
</dbReference>
<feature type="compositionally biased region" description="Low complexity" evidence="1">
    <location>
        <begin position="1"/>
        <end position="20"/>
    </location>
</feature>
<gene>
    <name evidence="2" type="ORF">AVDCRST_MAG39-1183</name>
</gene>
<proteinExistence type="predicted"/>